<keyword evidence="3" id="KW-1185">Reference proteome</keyword>
<protein>
    <recommendedName>
        <fullName evidence="4">DUF4131 domain-containing protein</fullName>
    </recommendedName>
</protein>
<feature type="transmembrane region" description="Helical" evidence="1">
    <location>
        <begin position="45"/>
        <end position="66"/>
    </location>
</feature>
<evidence type="ECO:0000256" key="1">
    <source>
        <dbReference type="SAM" id="Phobius"/>
    </source>
</evidence>
<dbReference type="PROSITE" id="PS51257">
    <property type="entry name" value="PROKAR_LIPOPROTEIN"/>
    <property type="match status" value="1"/>
</dbReference>
<feature type="transmembrane region" description="Helical" evidence="1">
    <location>
        <begin position="7"/>
        <end position="25"/>
    </location>
</feature>
<sequence>MEPGLRSIIVFSLGLCIIVACISDHRLELLQPYFLTKPLGCGQAVIGLARFLVATSVVVTFAGWVAKREVMSPSAAWWLKVIEGKKVIDVEIELQDGESAEPVFYEVQAPAEHSGRLFGVAGALYLPVDPERYTEGGIHRSRRSGHFGRNMYPGRCLHQTDFGRASLSELSEGLSAPGVYIEKAGRRICQLVTAASS</sequence>
<keyword evidence="1" id="KW-1133">Transmembrane helix</keyword>
<keyword evidence="1" id="KW-0812">Transmembrane</keyword>
<keyword evidence="1" id="KW-0472">Membrane</keyword>
<reference evidence="2 3" key="1">
    <citation type="journal article" date="2023" name="Nat. Commun.">
        <title>Origin of minicircular mitochondrial genomes in red algae.</title>
        <authorList>
            <person name="Lee Y."/>
            <person name="Cho C.H."/>
            <person name="Lee Y.M."/>
            <person name="Park S.I."/>
            <person name="Yang J.H."/>
            <person name="West J.A."/>
            <person name="Bhattacharya D."/>
            <person name="Yoon H.S."/>
        </authorList>
    </citation>
    <scope>NUCLEOTIDE SEQUENCE [LARGE SCALE GENOMIC DNA]</scope>
    <source>
        <strain evidence="2 3">CCMP1338</strain>
        <tissue evidence="2">Whole cell</tissue>
    </source>
</reference>
<comment type="caution">
    <text evidence="2">The sequence shown here is derived from an EMBL/GenBank/DDBJ whole genome shotgun (WGS) entry which is preliminary data.</text>
</comment>
<gene>
    <name evidence="2" type="ORF">NDN08_004576</name>
</gene>
<organism evidence="2 3">
    <name type="scientific">Rhodosorus marinus</name>
    <dbReference type="NCBI Taxonomy" id="101924"/>
    <lineage>
        <taxon>Eukaryota</taxon>
        <taxon>Rhodophyta</taxon>
        <taxon>Stylonematophyceae</taxon>
        <taxon>Stylonematales</taxon>
        <taxon>Stylonemataceae</taxon>
        <taxon>Rhodosorus</taxon>
    </lineage>
</organism>
<accession>A0AAV8ULN3</accession>
<name>A0AAV8ULN3_9RHOD</name>
<dbReference type="EMBL" id="JAMWBK010000007">
    <property type="protein sequence ID" value="KAJ8903469.1"/>
    <property type="molecule type" value="Genomic_DNA"/>
</dbReference>
<dbReference type="Proteomes" id="UP001157974">
    <property type="component" value="Unassembled WGS sequence"/>
</dbReference>
<dbReference type="AlphaFoldDB" id="A0AAV8ULN3"/>
<evidence type="ECO:0000313" key="2">
    <source>
        <dbReference type="EMBL" id="KAJ8903469.1"/>
    </source>
</evidence>
<evidence type="ECO:0000313" key="3">
    <source>
        <dbReference type="Proteomes" id="UP001157974"/>
    </source>
</evidence>
<proteinExistence type="predicted"/>
<evidence type="ECO:0008006" key="4">
    <source>
        <dbReference type="Google" id="ProtNLM"/>
    </source>
</evidence>